<accession>A0AAE0JRR6</accession>
<dbReference type="RefSeq" id="XP_062687655.1">
    <property type="nucleotide sequence ID" value="XM_062830292.1"/>
</dbReference>
<evidence type="ECO:0000313" key="3">
    <source>
        <dbReference type="Proteomes" id="UP001278500"/>
    </source>
</evidence>
<keyword evidence="3" id="KW-1185">Reference proteome</keyword>
<protein>
    <submittedName>
        <fullName evidence="2">Uncharacterized protein</fullName>
    </submittedName>
</protein>
<name>A0AAE0JRR6_9PEZI</name>
<sequence>MDSASDIGSDGNGRGEGHSRAGDFEQSNRNREAQRQHMRDILTNAGLPDDIVALVDCDPVQASKLVDFLTKRVPGATFTATIGHPLSLPSYILDVGPPAYLEERMKQLERKLNIYQQLTTFQTGFLSPARVPTSGSFSSSHPSQPTPYDGPSCAWCVECHRLDDAKSHPLLYCSFSSSHGDILGCPLCNTLSHSFDDCLARPTHSYLQRLLQDFNIFVASRSGLPPFRTTNQSWPDIVLGRTGETLMSGYMKDGLYPITKECALSVRAMHRHGNRYRDPKTNERAVIMRNLKELRKTEVYAEPEPEVAVPPFGPSVS</sequence>
<reference evidence="2" key="1">
    <citation type="journal article" date="2023" name="Mol. Phylogenet. Evol.">
        <title>Genome-scale phylogeny and comparative genomics of the fungal order Sordariales.</title>
        <authorList>
            <person name="Hensen N."/>
            <person name="Bonometti L."/>
            <person name="Westerberg I."/>
            <person name="Brannstrom I.O."/>
            <person name="Guillou S."/>
            <person name="Cros-Aarteil S."/>
            <person name="Calhoun S."/>
            <person name="Haridas S."/>
            <person name="Kuo A."/>
            <person name="Mondo S."/>
            <person name="Pangilinan J."/>
            <person name="Riley R."/>
            <person name="LaButti K."/>
            <person name="Andreopoulos B."/>
            <person name="Lipzen A."/>
            <person name="Chen C."/>
            <person name="Yan M."/>
            <person name="Daum C."/>
            <person name="Ng V."/>
            <person name="Clum A."/>
            <person name="Steindorff A."/>
            <person name="Ohm R.A."/>
            <person name="Martin F."/>
            <person name="Silar P."/>
            <person name="Natvig D.O."/>
            <person name="Lalanne C."/>
            <person name="Gautier V."/>
            <person name="Ament-Velasquez S.L."/>
            <person name="Kruys A."/>
            <person name="Hutchinson M.I."/>
            <person name="Powell A.J."/>
            <person name="Barry K."/>
            <person name="Miller A.N."/>
            <person name="Grigoriev I.V."/>
            <person name="Debuchy R."/>
            <person name="Gladieux P."/>
            <person name="Hiltunen Thoren M."/>
            <person name="Johannesson H."/>
        </authorList>
    </citation>
    <scope>NUCLEOTIDE SEQUENCE</scope>
    <source>
        <strain evidence="2">CBS 560.94</strain>
    </source>
</reference>
<feature type="region of interest" description="Disordered" evidence="1">
    <location>
        <begin position="1"/>
        <end position="35"/>
    </location>
</feature>
<proteinExistence type="predicted"/>
<dbReference type="GeneID" id="87867446"/>
<evidence type="ECO:0000256" key="1">
    <source>
        <dbReference type="SAM" id="MobiDB-lite"/>
    </source>
</evidence>
<dbReference type="EMBL" id="JAUEPP010000001">
    <property type="protein sequence ID" value="KAK3356278.1"/>
    <property type="molecule type" value="Genomic_DNA"/>
</dbReference>
<reference evidence="2" key="2">
    <citation type="submission" date="2023-06" db="EMBL/GenBank/DDBJ databases">
        <authorList>
            <consortium name="Lawrence Berkeley National Laboratory"/>
            <person name="Haridas S."/>
            <person name="Hensen N."/>
            <person name="Bonometti L."/>
            <person name="Westerberg I."/>
            <person name="Brannstrom I.O."/>
            <person name="Guillou S."/>
            <person name="Cros-Aarteil S."/>
            <person name="Calhoun S."/>
            <person name="Kuo A."/>
            <person name="Mondo S."/>
            <person name="Pangilinan J."/>
            <person name="Riley R."/>
            <person name="Labutti K."/>
            <person name="Andreopoulos B."/>
            <person name="Lipzen A."/>
            <person name="Chen C."/>
            <person name="Yanf M."/>
            <person name="Daum C."/>
            <person name="Ng V."/>
            <person name="Clum A."/>
            <person name="Steindorff A."/>
            <person name="Ohm R."/>
            <person name="Martin F."/>
            <person name="Silar P."/>
            <person name="Natvig D."/>
            <person name="Lalanne C."/>
            <person name="Gautier V."/>
            <person name="Ament-Velasquez S.L."/>
            <person name="Kruys A."/>
            <person name="Hutchinson M.I."/>
            <person name="Powell A.J."/>
            <person name="Barry K."/>
            <person name="Miller A.N."/>
            <person name="Grigoriev I.V."/>
            <person name="Debuchy R."/>
            <person name="Gladieux P."/>
            <person name="Thoren M.H."/>
            <person name="Johannesson H."/>
        </authorList>
    </citation>
    <scope>NUCLEOTIDE SEQUENCE</scope>
    <source>
        <strain evidence="2">CBS 560.94</strain>
    </source>
</reference>
<evidence type="ECO:0000313" key="2">
    <source>
        <dbReference type="EMBL" id="KAK3356278.1"/>
    </source>
</evidence>
<dbReference type="AlphaFoldDB" id="A0AAE0JRR6"/>
<comment type="caution">
    <text evidence="2">The sequence shown here is derived from an EMBL/GenBank/DDBJ whole genome shotgun (WGS) entry which is preliminary data.</text>
</comment>
<dbReference type="Proteomes" id="UP001278500">
    <property type="component" value="Unassembled WGS sequence"/>
</dbReference>
<feature type="compositionally biased region" description="Basic and acidic residues" evidence="1">
    <location>
        <begin position="13"/>
        <end position="35"/>
    </location>
</feature>
<organism evidence="2 3">
    <name type="scientific">Neurospora tetraspora</name>
    <dbReference type="NCBI Taxonomy" id="94610"/>
    <lineage>
        <taxon>Eukaryota</taxon>
        <taxon>Fungi</taxon>
        <taxon>Dikarya</taxon>
        <taxon>Ascomycota</taxon>
        <taxon>Pezizomycotina</taxon>
        <taxon>Sordariomycetes</taxon>
        <taxon>Sordariomycetidae</taxon>
        <taxon>Sordariales</taxon>
        <taxon>Sordariaceae</taxon>
        <taxon>Neurospora</taxon>
    </lineage>
</organism>
<gene>
    <name evidence="2" type="ORF">B0H65DRAFT_565695</name>
</gene>